<sequence>MIDIIIVTHGEYGKAMLASSELIMGEQENVQAFGFYLGESVEHLRDSILQAISCTRKGSEILILTDMRSGSPFNVTASLMKDHTFEHLTGINLPILLEILCSRTQMELKMMIAHIMSEGMKTLIHVNEMLKED</sequence>
<protein>
    <submittedName>
        <fullName evidence="9">PTS fructose transporter subunit IIA</fullName>
    </submittedName>
</protein>
<dbReference type="GeneID" id="61928228"/>
<dbReference type="SUPFAM" id="SSF53062">
    <property type="entry name" value="PTS system fructose IIA component-like"/>
    <property type="match status" value="1"/>
</dbReference>
<evidence type="ECO:0000313" key="10">
    <source>
        <dbReference type="EMBL" id="MCR0234074.1"/>
    </source>
</evidence>
<dbReference type="GO" id="GO:0005737">
    <property type="term" value="C:cytoplasm"/>
    <property type="evidence" value="ECO:0007669"/>
    <property type="project" value="UniProtKB-SubCell"/>
</dbReference>
<dbReference type="PANTHER" id="PTHR33799">
    <property type="entry name" value="PTS PERMEASE-RELATED-RELATED"/>
    <property type="match status" value="1"/>
</dbReference>
<dbReference type="AlphaFoldDB" id="A0A099IAR9"/>
<dbReference type="RefSeq" id="WP_002606401.1">
    <property type="nucleotide sequence ID" value="NZ_AP025565.1"/>
</dbReference>
<name>A0A099IAR9_CLOIN</name>
<dbReference type="Gene3D" id="3.40.50.510">
    <property type="entry name" value="Phosphotransferase system, mannose-type IIA component"/>
    <property type="match status" value="1"/>
</dbReference>
<evidence type="ECO:0000256" key="6">
    <source>
        <dbReference type="ARBA" id="ARBA00022683"/>
    </source>
</evidence>
<dbReference type="InterPro" id="IPR036662">
    <property type="entry name" value="PTS_EIIA_man-typ_sf"/>
</dbReference>
<reference evidence="9 13" key="1">
    <citation type="submission" date="2014-08" db="EMBL/GenBank/DDBJ databases">
        <title>Clostridium innocuum, an unnegligible vancomycin-resistant pathogen causing extra-intestinal infections.</title>
        <authorList>
            <person name="Feng Y."/>
            <person name="Chiu C.-H."/>
        </authorList>
    </citation>
    <scope>NUCLEOTIDE SEQUENCE [LARGE SCALE GENOMIC DNA]</scope>
    <source>
        <strain evidence="9 13">AN88</strain>
    </source>
</reference>
<dbReference type="EMBL" id="JQIF01000023">
    <property type="protein sequence ID" value="KGJ53998.1"/>
    <property type="molecule type" value="Genomic_DNA"/>
</dbReference>
<keyword evidence="6" id="KW-0598">Phosphotransferase system</keyword>
<comment type="subcellular location">
    <subcellularLocation>
        <location evidence="1">Cytoplasm</location>
    </subcellularLocation>
</comment>
<evidence type="ECO:0000313" key="12">
    <source>
        <dbReference type="EMBL" id="QJA04875.1"/>
    </source>
</evidence>
<dbReference type="GO" id="GO:0016301">
    <property type="term" value="F:kinase activity"/>
    <property type="evidence" value="ECO:0007669"/>
    <property type="project" value="UniProtKB-KW"/>
</dbReference>
<evidence type="ECO:0000256" key="4">
    <source>
        <dbReference type="ARBA" id="ARBA00022597"/>
    </source>
</evidence>
<reference evidence="11" key="2">
    <citation type="journal article" date="2019" name="Nat. Med.">
        <title>A library of human gut bacterial isolates paired with longitudinal multiomics data enables mechanistic microbiome research.</title>
        <authorList>
            <person name="Poyet M."/>
            <person name="Groussin M."/>
            <person name="Gibbons S.M."/>
            <person name="Avila-Pacheco J."/>
            <person name="Jiang X."/>
            <person name="Kearney S.M."/>
            <person name="Perrotta A.R."/>
            <person name="Berdy B."/>
            <person name="Zhao S."/>
            <person name="Lieberman T.D."/>
            <person name="Swanson P.K."/>
            <person name="Smith M."/>
            <person name="Roesemann S."/>
            <person name="Alexander J.E."/>
            <person name="Rich S.A."/>
            <person name="Livny J."/>
            <person name="Vlamakis H."/>
            <person name="Clish C."/>
            <person name="Bullock K."/>
            <person name="Deik A."/>
            <person name="Scott J."/>
            <person name="Pierce K.A."/>
            <person name="Xavier R.J."/>
            <person name="Alm E.J."/>
        </authorList>
    </citation>
    <scope>NUCLEOTIDE SEQUENCE</scope>
    <source>
        <strain evidence="11">BIOML-A12</strain>
    </source>
</reference>
<dbReference type="InterPro" id="IPR004701">
    <property type="entry name" value="PTS_EIIA_man-typ"/>
</dbReference>
<dbReference type="GO" id="GO:0009401">
    <property type="term" value="P:phosphoenolpyruvate-dependent sugar phosphotransferase system"/>
    <property type="evidence" value="ECO:0007669"/>
    <property type="project" value="UniProtKB-KW"/>
</dbReference>
<organism evidence="9 13">
    <name type="scientific">Clostridium innocuum</name>
    <dbReference type="NCBI Taxonomy" id="1522"/>
    <lineage>
        <taxon>Bacteria</taxon>
        <taxon>Bacillati</taxon>
        <taxon>Bacillota</taxon>
        <taxon>Clostridia</taxon>
        <taxon>Eubacteriales</taxon>
        <taxon>Clostridiaceae</taxon>
        <taxon>Clostridium</taxon>
    </lineage>
</organism>
<keyword evidence="4" id="KW-0762">Sugar transport</keyword>
<dbReference type="PROSITE" id="PS51096">
    <property type="entry name" value="PTS_EIIA_TYPE_4"/>
    <property type="match status" value="1"/>
</dbReference>
<dbReference type="Proteomes" id="UP000604383">
    <property type="component" value="Unassembled WGS sequence"/>
</dbReference>
<evidence type="ECO:0000313" key="14">
    <source>
        <dbReference type="Proteomes" id="UP000503330"/>
    </source>
</evidence>
<reference evidence="12 14" key="3">
    <citation type="submission" date="2020-02" db="EMBL/GenBank/DDBJ databases">
        <authorList>
            <person name="Kociolek L.K."/>
            <person name="Ozer E.A."/>
        </authorList>
    </citation>
    <scope>NUCLEOTIDE SEQUENCE [LARGE SCALE GENOMIC DNA]</scope>
    <source>
        <strain evidence="12 14">ATCC 14501</strain>
    </source>
</reference>
<dbReference type="GO" id="GO:0016020">
    <property type="term" value="C:membrane"/>
    <property type="evidence" value="ECO:0007669"/>
    <property type="project" value="InterPro"/>
</dbReference>
<gene>
    <name evidence="9" type="ORF">CIAN88_05475</name>
    <name evidence="12" type="ORF">G4D54_21785</name>
    <name evidence="11" type="ORF">GT664_15650</name>
    <name evidence="10" type="ORF">MKC95_14965</name>
</gene>
<evidence type="ECO:0000313" key="13">
    <source>
        <dbReference type="Proteomes" id="UP000030008"/>
    </source>
</evidence>
<evidence type="ECO:0000256" key="7">
    <source>
        <dbReference type="ARBA" id="ARBA00022777"/>
    </source>
</evidence>
<evidence type="ECO:0000313" key="11">
    <source>
        <dbReference type="EMBL" id="MZH57143.1"/>
    </source>
</evidence>
<evidence type="ECO:0000256" key="1">
    <source>
        <dbReference type="ARBA" id="ARBA00004496"/>
    </source>
</evidence>
<dbReference type="EMBL" id="JAKTMA010000027">
    <property type="protein sequence ID" value="MCR0234074.1"/>
    <property type="molecule type" value="Genomic_DNA"/>
</dbReference>
<evidence type="ECO:0000256" key="2">
    <source>
        <dbReference type="ARBA" id="ARBA00022448"/>
    </source>
</evidence>
<evidence type="ECO:0000256" key="5">
    <source>
        <dbReference type="ARBA" id="ARBA00022679"/>
    </source>
</evidence>
<evidence type="ECO:0000259" key="8">
    <source>
        <dbReference type="PROSITE" id="PS51096"/>
    </source>
</evidence>
<accession>A0A099IAR9</accession>
<dbReference type="EMBL" id="WWTN01000030">
    <property type="protein sequence ID" value="MZH57143.1"/>
    <property type="molecule type" value="Genomic_DNA"/>
</dbReference>
<feature type="domain" description="PTS EIIA type-4" evidence="8">
    <location>
        <begin position="1"/>
        <end position="123"/>
    </location>
</feature>
<dbReference type="InterPro" id="IPR033887">
    <property type="entry name" value="PTS_IIA_man"/>
</dbReference>
<evidence type="ECO:0000313" key="9">
    <source>
        <dbReference type="EMBL" id="KGJ53998.1"/>
    </source>
</evidence>
<proteinExistence type="predicted"/>
<evidence type="ECO:0000256" key="3">
    <source>
        <dbReference type="ARBA" id="ARBA00022490"/>
    </source>
</evidence>
<dbReference type="Pfam" id="PF03610">
    <property type="entry name" value="EIIA-man"/>
    <property type="match status" value="1"/>
</dbReference>
<keyword evidence="3" id="KW-0963">Cytoplasm</keyword>
<dbReference type="Proteomes" id="UP000503330">
    <property type="component" value="Chromosome"/>
</dbReference>
<keyword evidence="2" id="KW-0813">Transport</keyword>
<reference evidence="10" key="4">
    <citation type="journal article" date="2022" name="Clin. Infect. Dis.">
        <title>Association between Clostridium innocuum and antibiotic-associated diarrhea in adults and children: A cross-sectional study and comparative genomics analysis.</title>
        <authorList>
            <person name="Cherny K.E."/>
            <person name="Muscat E.B."/>
            <person name="Balaji A."/>
            <person name="Mukherjee J."/>
            <person name="Ozer E.A."/>
            <person name="Angarone M.P."/>
            <person name="Hauser A.R."/>
            <person name="Sichel J.S."/>
            <person name="Amponsah E."/>
            <person name="Kociolek L.K."/>
        </authorList>
    </citation>
    <scope>NUCLEOTIDE SEQUENCE</scope>
    <source>
        <strain evidence="10">NU1-AC-029v</strain>
    </source>
</reference>
<dbReference type="Proteomes" id="UP001203972">
    <property type="component" value="Unassembled WGS sequence"/>
</dbReference>
<dbReference type="EMBL" id="CP048838">
    <property type="protein sequence ID" value="QJA04875.1"/>
    <property type="molecule type" value="Genomic_DNA"/>
</dbReference>
<dbReference type="CDD" id="cd00006">
    <property type="entry name" value="PTS_IIA_man"/>
    <property type="match status" value="1"/>
</dbReference>
<keyword evidence="7" id="KW-0418">Kinase</keyword>
<dbReference type="InterPro" id="IPR051471">
    <property type="entry name" value="Bacterial_PTS_sugar_comp"/>
</dbReference>
<dbReference type="Proteomes" id="UP000030008">
    <property type="component" value="Unassembled WGS sequence"/>
</dbReference>
<keyword evidence="5" id="KW-0808">Transferase</keyword>
<dbReference type="PANTHER" id="PTHR33799:SF1">
    <property type="entry name" value="PTS SYSTEM MANNOSE-SPECIFIC EIIAB COMPONENT-RELATED"/>
    <property type="match status" value="1"/>
</dbReference>